<evidence type="ECO:0000313" key="3">
    <source>
        <dbReference type="Proteomes" id="UP000765509"/>
    </source>
</evidence>
<accession>A0A9Q3GZI7</accession>
<proteinExistence type="predicted"/>
<evidence type="ECO:0000313" key="2">
    <source>
        <dbReference type="EMBL" id="MBW0485352.1"/>
    </source>
</evidence>
<dbReference type="AlphaFoldDB" id="A0A9Q3GZI7"/>
<organism evidence="2 3">
    <name type="scientific">Austropuccinia psidii MF-1</name>
    <dbReference type="NCBI Taxonomy" id="1389203"/>
    <lineage>
        <taxon>Eukaryota</taxon>
        <taxon>Fungi</taxon>
        <taxon>Dikarya</taxon>
        <taxon>Basidiomycota</taxon>
        <taxon>Pucciniomycotina</taxon>
        <taxon>Pucciniomycetes</taxon>
        <taxon>Pucciniales</taxon>
        <taxon>Sphaerophragmiaceae</taxon>
        <taxon>Austropuccinia</taxon>
    </lineage>
</organism>
<comment type="caution">
    <text evidence="2">The sequence shown here is derived from an EMBL/GenBank/DDBJ whole genome shotgun (WGS) entry which is preliminary data.</text>
</comment>
<feature type="region of interest" description="Disordered" evidence="1">
    <location>
        <begin position="1"/>
        <end position="77"/>
    </location>
</feature>
<gene>
    <name evidence="2" type="ORF">O181_025067</name>
</gene>
<dbReference type="Proteomes" id="UP000765509">
    <property type="component" value="Unassembled WGS sequence"/>
</dbReference>
<protein>
    <submittedName>
        <fullName evidence="2">Uncharacterized protein</fullName>
    </submittedName>
</protein>
<keyword evidence="3" id="KW-1185">Reference proteome</keyword>
<sequence length="101" mass="11601">MNKPPAQEAHFNEEPKEMKPMKDGSNQLKELSEAVNSPKMVWKDKPNTQGSGLAPHAQPFRPRNPQPPLPSNYQPYVPAQLYPRPPLKCYYCFENDHSLTR</sequence>
<name>A0A9Q3GZI7_9BASI</name>
<evidence type="ECO:0000256" key="1">
    <source>
        <dbReference type="SAM" id="MobiDB-lite"/>
    </source>
</evidence>
<reference evidence="2" key="1">
    <citation type="submission" date="2021-03" db="EMBL/GenBank/DDBJ databases">
        <title>Draft genome sequence of rust myrtle Austropuccinia psidii MF-1, a brazilian biotype.</title>
        <authorList>
            <person name="Quecine M.C."/>
            <person name="Pachon D.M.R."/>
            <person name="Bonatelli M.L."/>
            <person name="Correr F.H."/>
            <person name="Franceschini L.M."/>
            <person name="Leite T.F."/>
            <person name="Margarido G.R.A."/>
            <person name="Almeida C.A."/>
            <person name="Ferrarezi J.A."/>
            <person name="Labate C.A."/>
        </authorList>
    </citation>
    <scope>NUCLEOTIDE SEQUENCE</scope>
    <source>
        <strain evidence="2">MF-1</strain>
    </source>
</reference>
<dbReference type="EMBL" id="AVOT02008125">
    <property type="protein sequence ID" value="MBW0485352.1"/>
    <property type="molecule type" value="Genomic_DNA"/>
</dbReference>
<feature type="compositionally biased region" description="Basic and acidic residues" evidence="1">
    <location>
        <begin position="10"/>
        <end position="22"/>
    </location>
</feature>